<dbReference type="InterPro" id="IPR046358">
    <property type="entry name" value="Flagellin_C"/>
</dbReference>
<reference evidence="7" key="1">
    <citation type="journal article" date="2019" name="Int. J. Syst. Evol. Microbiol.">
        <title>The Global Catalogue of Microorganisms (GCM) 10K type strain sequencing project: providing services to taxonomists for standard genome sequencing and annotation.</title>
        <authorList>
            <consortium name="The Broad Institute Genomics Platform"/>
            <consortium name="The Broad Institute Genome Sequencing Center for Infectious Disease"/>
            <person name="Wu L."/>
            <person name="Ma J."/>
        </authorList>
    </citation>
    <scope>NUCLEOTIDE SEQUENCE [LARGE SCALE GENOMIC DNA]</scope>
    <source>
        <strain evidence="7">KCTC 42195</strain>
    </source>
</reference>
<dbReference type="Proteomes" id="UP001595636">
    <property type="component" value="Unassembled WGS sequence"/>
</dbReference>
<evidence type="ECO:0000259" key="5">
    <source>
        <dbReference type="Pfam" id="PF00700"/>
    </source>
</evidence>
<evidence type="ECO:0000313" key="6">
    <source>
        <dbReference type="EMBL" id="MFC3625814.1"/>
    </source>
</evidence>
<evidence type="ECO:0000256" key="1">
    <source>
        <dbReference type="ARBA" id="ARBA00005709"/>
    </source>
</evidence>
<accession>A0ABV7TSX7</accession>
<proteinExistence type="inferred from homology"/>
<evidence type="ECO:0000256" key="3">
    <source>
        <dbReference type="RuleBase" id="RU362073"/>
    </source>
</evidence>
<evidence type="ECO:0000259" key="4">
    <source>
        <dbReference type="Pfam" id="PF00669"/>
    </source>
</evidence>
<keyword evidence="6" id="KW-0282">Flagellum</keyword>
<gene>
    <name evidence="6" type="ORF">ACFOKJ_06615</name>
</gene>
<dbReference type="NCBIfam" id="NF033876">
    <property type="entry name" value="flagella_HExxH"/>
    <property type="match status" value="1"/>
</dbReference>
<name>A0ABV7TSX7_9NEIS</name>
<feature type="domain" description="Flagellin C-terminal" evidence="5">
    <location>
        <begin position="476"/>
        <end position="559"/>
    </location>
</feature>
<dbReference type="PANTHER" id="PTHR42792:SF2">
    <property type="entry name" value="FLAGELLIN"/>
    <property type="match status" value="1"/>
</dbReference>
<sequence length="560" mass="58740">MQINTNLLAQFGQRQLDSASAKLGQSLSRLSSGLRVNSAKDDAAGLAIGDRMTSRIRGNNQALRNANDGTSMMQVAEGAMSTVGDMLQRVRELAVQAANGTLSGNDRQALQAEANQLLQGINQIGQDTVYNGMQLFSQAQNSMAGDPNKRAVLDGLQLGWLEASERRIATYFGIQGDGAQLEVNLNFTDGAGNVAASVSGTGGAGGKVFNQFLNIDMQDFSPANLPNGGSSPMFNDRIIAHEMVHAVMGRSMNFTALSTWFKEGAAELIHGADERLSIDLAAAGGAANLISGNDLGAAWGSTSASYSNAYAAVRYMHDKLKATGADGIKELMTYLSQNAGSTLSTALNAVSGGVYANEAAFISDWNSNGAAYIAGMDLSNADTGAIGGLDADNGQAFTQQSVIDDNDAGNSGTDVLQGFKLVFPDIGGSTGIKRQTYQIGAEKGQTLDVSLGALNASALGINTVDLSTLPKFAIYSIDRAINYVTQERAKVGATLSRLDSVRQNLATASENVSASRSRIMDTDFAEETSRLTRQQVLQQAGTAMLAQANTSPQLALQLLR</sequence>
<dbReference type="PRINTS" id="PR00207">
    <property type="entry name" value="FLAGELLIN"/>
</dbReference>
<protein>
    <recommendedName>
        <fullName evidence="3">Flagellin</fullName>
    </recommendedName>
</protein>
<keyword evidence="2 3" id="KW-0975">Bacterial flagellum</keyword>
<comment type="similarity">
    <text evidence="1 3">Belongs to the bacterial flagellin family.</text>
</comment>
<dbReference type="Gene3D" id="1.20.1330.10">
    <property type="entry name" value="f41 fragment of flagellin, N-terminal domain"/>
    <property type="match status" value="2"/>
</dbReference>
<evidence type="ECO:0000256" key="2">
    <source>
        <dbReference type="ARBA" id="ARBA00023143"/>
    </source>
</evidence>
<dbReference type="RefSeq" id="WP_390277703.1">
    <property type="nucleotide sequence ID" value="NZ_JBHRYH010000013.1"/>
</dbReference>
<dbReference type="EMBL" id="JBHRYH010000013">
    <property type="protein sequence ID" value="MFC3625814.1"/>
    <property type="molecule type" value="Genomic_DNA"/>
</dbReference>
<keyword evidence="3" id="KW-0964">Secreted</keyword>
<dbReference type="SUPFAM" id="SSF64518">
    <property type="entry name" value="Phase 1 flagellin"/>
    <property type="match status" value="1"/>
</dbReference>
<evidence type="ECO:0000313" key="7">
    <source>
        <dbReference type="Proteomes" id="UP001595636"/>
    </source>
</evidence>
<feature type="domain" description="Flagellin N-terminal" evidence="4">
    <location>
        <begin position="3"/>
        <end position="139"/>
    </location>
</feature>
<dbReference type="Pfam" id="PF00700">
    <property type="entry name" value="Flagellin_C"/>
    <property type="match status" value="1"/>
</dbReference>
<keyword evidence="6" id="KW-0969">Cilium</keyword>
<dbReference type="Pfam" id="PF00669">
    <property type="entry name" value="Flagellin_N"/>
    <property type="match status" value="1"/>
</dbReference>
<organism evidence="6 7">
    <name type="scientific">Vogesella amnigena</name>
    <dbReference type="NCBI Taxonomy" id="1507449"/>
    <lineage>
        <taxon>Bacteria</taxon>
        <taxon>Pseudomonadati</taxon>
        <taxon>Pseudomonadota</taxon>
        <taxon>Betaproteobacteria</taxon>
        <taxon>Neisseriales</taxon>
        <taxon>Chromobacteriaceae</taxon>
        <taxon>Vogesella</taxon>
    </lineage>
</organism>
<keyword evidence="6" id="KW-0966">Cell projection</keyword>
<dbReference type="InterPro" id="IPR001492">
    <property type="entry name" value="Flagellin"/>
</dbReference>
<comment type="subcellular location">
    <subcellularLocation>
        <location evidence="3">Secreted</location>
    </subcellularLocation>
    <subcellularLocation>
        <location evidence="3">Bacterial flagellum</location>
    </subcellularLocation>
</comment>
<keyword evidence="7" id="KW-1185">Reference proteome</keyword>
<dbReference type="InterPro" id="IPR001029">
    <property type="entry name" value="Flagellin_N"/>
</dbReference>
<comment type="function">
    <text evidence="3">Flagellin is the subunit protein which polymerizes to form the filaments of bacterial flagella.</text>
</comment>
<dbReference type="PANTHER" id="PTHR42792">
    <property type="entry name" value="FLAGELLIN"/>
    <property type="match status" value="1"/>
</dbReference>
<comment type="caution">
    <text evidence="6">The sequence shown here is derived from an EMBL/GenBank/DDBJ whole genome shotgun (WGS) entry which is preliminary data.</text>
</comment>